<evidence type="ECO:0000313" key="2">
    <source>
        <dbReference type="Proteomes" id="UP000232003"/>
    </source>
</evidence>
<organism evidence="1 2">
    <name type="scientific">Nostoc flagelliforme CCNUN1</name>
    <dbReference type="NCBI Taxonomy" id="2038116"/>
    <lineage>
        <taxon>Bacteria</taxon>
        <taxon>Bacillati</taxon>
        <taxon>Cyanobacteriota</taxon>
        <taxon>Cyanophyceae</taxon>
        <taxon>Nostocales</taxon>
        <taxon>Nostocaceae</taxon>
        <taxon>Nostoc</taxon>
    </lineage>
</organism>
<keyword evidence="1" id="KW-0614">Plasmid</keyword>
<protein>
    <submittedName>
        <fullName evidence="1">Uncharacterized protein</fullName>
    </submittedName>
</protein>
<gene>
    <name evidence="1" type="ORF">COO91_10843</name>
</gene>
<dbReference type="Proteomes" id="UP000232003">
    <property type="component" value="Plasmid pNFSY08"/>
</dbReference>
<dbReference type="AlphaFoldDB" id="A0A2K8TC15"/>
<sequence length="37" mass="4033">MGEKANGRKSELFDQVPIQSGLIVMRLGLKSNGTKKT</sequence>
<keyword evidence="2" id="KW-1185">Reference proteome</keyword>
<accession>A0A2K8TC15</accession>
<geneLocation type="plasmid" evidence="2">
    <name>pnfsy08</name>
</geneLocation>
<evidence type="ECO:0000313" key="1">
    <source>
        <dbReference type="EMBL" id="AUB44605.1"/>
    </source>
</evidence>
<reference evidence="1 2" key="1">
    <citation type="submission" date="2017-11" db="EMBL/GenBank/DDBJ databases">
        <title>Complete genome of a free-living desiccation-tolerant cyanobacterium and its photosynthetic adaptation to extreme terrestrial habitat.</title>
        <authorList>
            <person name="Shang J."/>
        </authorList>
    </citation>
    <scope>NUCLEOTIDE SEQUENCE [LARGE SCALE GENOMIC DNA]</scope>
    <source>
        <strain evidence="1 2">CCNUN1</strain>
        <plasmid evidence="2">pnfsy08</plasmid>
    </source>
</reference>
<name>A0A2K8TC15_9NOSO</name>
<dbReference type="EMBL" id="CP024793">
    <property type="protein sequence ID" value="AUB44605.1"/>
    <property type="molecule type" value="Genomic_DNA"/>
</dbReference>
<dbReference type="KEGG" id="nfl:COO91_10843"/>
<proteinExistence type="predicted"/>